<protein>
    <recommendedName>
        <fullName evidence="3">PA14 domain-containing protein</fullName>
    </recommendedName>
</protein>
<dbReference type="PROSITE" id="PS51820">
    <property type="entry name" value="PA14"/>
    <property type="match status" value="1"/>
</dbReference>
<feature type="signal peptide" evidence="2">
    <location>
        <begin position="1"/>
        <end position="16"/>
    </location>
</feature>
<evidence type="ECO:0000256" key="2">
    <source>
        <dbReference type="SAM" id="SignalP"/>
    </source>
</evidence>
<dbReference type="InterPro" id="IPR037524">
    <property type="entry name" value="PA14/GLEYA"/>
</dbReference>
<feature type="compositionally biased region" description="Basic residues" evidence="1">
    <location>
        <begin position="712"/>
        <end position="723"/>
    </location>
</feature>
<gene>
    <name evidence="4" type="ORF">G3M48_001706</name>
</gene>
<accession>A0AAW0S851</accession>
<dbReference type="EMBL" id="JAAHCF010000015">
    <property type="protein sequence ID" value="KAK8150498.1"/>
    <property type="molecule type" value="Genomic_DNA"/>
</dbReference>
<comment type="caution">
    <text evidence="4">The sequence shown here is derived from an EMBL/GenBank/DDBJ whole genome shotgun (WGS) entry which is preliminary data.</text>
</comment>
<name>A0AAW0S851_9HYPO</name>
<sequence length="723" mass="78171">MQFLPLFLASASLAAAHQQPNAVTVTKYLPFEQHPCYAYLTLGGEGDFSAAACRPGACCIGVQDVDTKTGHGGKYVGPGGHPLILASHSESSAQGSSGSSVVTKNSLARGGSKPITSGSVVAVLSSHGGLITKPLVEIKTGDWAVAEESYATTAVTVPETPRETVVVTTTVSKVLTYTTTFSGTPIIKSSTSVVINTKTFTAPAAIPTFTTLTTPVMIPATKVITADNSTITSLVTTTSEKTVASVQPVLINSTTTSEETVSIQTIPTNSSTTSKETVIRPILINSTTTSKGTSAVSSLPIFTNSTTASKETVAVSALPILANSTTTSKETVAVSALPILANSTTTSKETVAHLYDSYYNKQLNHYGDNNANYQYLYVSHCNEQLNYGDEDTSDQQLNHNQYLYGSHCNKQPNYGDKDTSNQQLNHYGDDNANEQYLYGNHQNEQLNYRDNDAVTSTSMAAIITNNSTSASLTTITKSIITPSVVVTTNSSTIIEPIASLIPPPPRTTKSRVIPSSCPTPTCSPGIQYALYDNPFRRDLSPTYKSFSPAYFRKTKPVYSTTLQNAIYITDRYRRGKGFNPLFKNAAAGYRGFLFACQDGRYRFNSPYSDDITIMWFGDKAYQNYTRGNADIIQFFYGDNRPKNIYRDLKAGTYYPIRVLWGNTGGASDLSLRIYGPNGEDVSGADQSGEHFLTTEACDGSYPPFPPWGKENRNRHKKGKKEVE</sequence>
<dbReference type="AlphaFoldDB" id="A0AAW0S851"/>
<evidence type="ECO:0000313" key="5">
    <source>
        <dbReference type="Proteomes" id="UP001397290"/>
    </source>
</evidence>
<feature type="domain" description="PA14" evidence="3">
    <location>
        <begin position="521"/>
        <end position="687"/>
    </location>
</feature>
<keyword evidence="2" id="KW-0732">Signal</keyword>
<feature type="chain" id="PRO_5043519512" description="PA14 domain-containing protein" evidence="2">
    <location>
        <begin position="17"/>
        <end position="723"/>
    </location>
</feature>
<dbReference type="Gene3D" id="2.60.120.1560">
    <property type="match status" value="1"/>
</dbReference>
<evidence type="ECO:0000259" key="3">
    <source>
        <dbReference type="PROSITE" id="PS51820"/>
    </source>
</evidence>
<proteinExistence type="predicted"/>
<feature type="region of interest" description="Disordered" evidence="1">
    <location>
        <begin position="695"/>
        <end position="723"/>
    </location>
</feature>
<dbReference type="InterPro" id="IPR018871">
    <property type="entry name" value="GLEYA_adhesin_domain"/>
</dbReference>
<organism evidence="4 5">
    <name type="scientific">Beauveria asiatica</name>
    <dbReference type="NCBI Taxonomy" id="1069075"/>
    <lineage>
        <taxon>Eukaryota</taxon>
        <taxon>Fungi</taxon>
        <taxon>Dikarya</taxon>
        <taxon>Ascomycota</taxon>
        <taxon>Pezizomycotina</taxon>
        <taxon>Sordariomycetes</taxon>
        <taxon>Hypocreomycetidae</taxon>
        <taxon>Hypocreales</taxon>
        <taxon>Cordycipitaceae</taxon>
        <taxon>Beauveria</taxon>
    </lineage>
</organism>
<reference evidence="4 5" key="1">
    <citation type="submission" date="2020-02" db="EMBL/GenBank/DDBJ databases">
        <title>Comparative genomics of the hypocrealean fungal genus Beauvera.</title>
        <authorList>
            <person name="Showalter D.N."/>
            <person name="Bushley K.E."/>
            <person name="Rehner S.A."/>
        </authorList>
    </citation>
    <scope>NUCLEOTIDE SEQUENCE [LARGE SCALE GENOMIC DNA]</scope>
    <source>
        <strain evidence="4 5">ARSEF4384</strain>
    </source>
</reference>
<keyword evidence="5" id="KW-1185">Reference proteome</keyword>
<evidence type="ECO:0000313" key="4">
    <source>
        <dbReference type="EMBL" id="KAK8150498.1"/>
    </source>
</evidence>
<evidence type="ECO:0000256" key="1">
    <source>
        <dbReference type="SAM" id="MobiDB-lite"/>
    </source>
</evidence>
<dbReference type="Proteomes" id="UP001397290">
    <property type="component" value="Unassembled WGS sequence"/>
</dbReference>
<dbReference type="Pfam" id="PF10528">
    <property type="entry name" value="GLEYA"/>
    <property type="match status" value="1"/>
</dbReference>